<feature type="active site" description="Proton donor/acceptor" evidence="4">
    <location>
        <position position="142"/>
    </location>
</feature>
<evidence type="ECO:0000313" key="7">
    <source>
        <dbReference type="Proteomes" id="UP000186609"/>
    </source>
</evidence>
<evidence type="ECO:0000256" key="2">
    <source>
        <dbReference type="ARBA" id="ARBA00023270"/>
    </source>
</evidence>
<dbReference type="NCBIfam" id="NF003164">
    <property type="entry name" value="PRK04147.1"/>
    <property type="match status" value="1"/>
</dbReference>
<keyword evidence="7" id="KW-1185">Reference proteome</keyword>
<dbReference type="PANTHER" id="PTHR42849">
    <property type="entry name" value="N-ACETYLNEURAMINATE LYASE"/>
    <property type="match status" value="1"/>
</dbReference>
<gene>
    <name evidence="6" type="ORF">RD110_24825</name>
</gene>
<dbReference type="PIRSF" id="PIRSF001365">
    <property type="entry name" value="DHDPS"/>
    <property type="match status" value="1"/>
</dbReference>
<dbReference type="STRING" id="1842727.RD110_24825"/>
<evidence type="ECO:0000313" key="6">
    <source>
        <dbReference type="EMBL" id="APW40025.1"/>
    </source>
</evidence>
<evidence type="ECO:0000256" key="3">
    <source>
        <dbReference type="PIRNR" id="PIRNR001365"/>
    </source>
</evidence>
<dbReference type="Proteomes" id="UP000186609">
    <property type="component" value="Chromosome"/>
</dbReference>
<dbReference type="PANTHER" id="PTHR42849:SF1">
    <property type="entry name" value="N-ACETYLNEURAMINATE LYASE"/>
    <property type="match status" value="1"/>
</dbReference>
<dbReference type="PROSITE" id="PS00666">
    <property type="entry name" value="DHDPS_2"/>
    <property type="match status" value="1"/>
</dbReference>
<keyword evidence="1 3" id="KW-0456">Lyase</keyword>
<protein>
    <submittedName>
        <fullName evidence="6">N-acetylneuraminate lyase</fullName>
    </submittedName>
</protein>
<organism evidence="6 7">
    <name type="scientific">Rhodoferax koreensis</name>
    <dbReference type="NCBI Taxonomy" id="1842727"/>
    <lineage>
        <taxon>Bacteria</taxon>
        <taxon>Pseudomonadati</taxon>
        <taxon>Pseudomonadota</taxon>
        <taxon>Betaproteobacteria</taxon>
        <taxon>Burkholderiales</taxon>
        <taxon>Comamonadaceae</taxon>
        <taxon>Rhodoferax</taxon>
    </lineage>
</organism>
<feature type="binding site" evidence="5">
    <location>
        <position position="54"/>
    </location>
    <ligand>
        <name>pyruvate</name>
        <dbReference type="ChEBI" id="CHEBI:15361"/>
    </ligand>
</feature>
<dbReference type="GO" id="GO:0008747">
    <property type="term" value="F:N-acetylneuraminate lyase activity"/>
    <property type="evidence" value="ECO:0007669"/>
    <property type="project" value="TreeGrafter"/>
</dbReference>
<dbReference type="Pfam" id="PF00701">
    <property type="entry name" value="DHDPS"/>
    <property type="match status" value="1"/>
</dbReference>
<proteinExistence type="inferred from homology"/>
<dbReference type="OrthoDB" id="199953at2"/>
<dbReference type="InterPro" id="IPR020625">
    <property type="entry name" value="Schiff_base-form_aldolases_AS"/>
</dbReference>
<reference evidence="6 7" key="1">
    <citation type="submission" date="2017-01" db="EMBL/GenBank/DDBJ databases">
        <authorList>
            <person name="Mah S.A."/>
            <person name="Swanson W.J."/>
            <person name="Moy G.W."/>
            <person name="Vacquier V.D."/>
        </authorList>
    </citation>
    <scope>NUCLEOTIDE SEQUENCE [LARGE SCALE GENOMIC DNA]</scope>
    <source>
        <strain evidence="6 7">DCY110</strain>
    </source>
</reference>
<dbReference type="SMART" id="SM01130">
    <property type="entry name" value="DHDPS"/>
    <property type="match status" value="1"/>
</dbReference>
<evidence type="ECO:0000256" key="4">
    <source>
        <dbReference type="PIRSR" id="PIRSR001365-1"/>
    </source>
</evidence>
<evidence type="ECO:0000256" key="1">
    <source>
        <dbReference type="ARBA" id="ARBA00023239"/>
    </source>
</evidence>
<dbReference type="Gene3D" id="3.20.20.70">
    <property type="entry name" value="Aldolase class I"/>
    <property type="match status" value="1"/>
</dbReference>
<comment type="similarity">
    <text evidence="3">Belongs to the DapA family.</text>
</comment>
<dbReference type="InterPro" id="IPR013785">
    <property type="entry name" value="Aldolase_TIM"/>
</dbReference>
<dbReference type="EMBL" id="CP019236">
    <property type="protein sequence ID" value="APW40025.1"/>
    <property type="molecule type" value="Genomic_DNA"/>
</dbReference>
<evidence type="ECO:0000256" key="5">
    <source>
        <dbReference type="PIRSR" id="PIRSR001365-2"/>
    </source>
</evidence>
<keyword evidence="2" id="KW-0704">Schiff base</keyword>
<dbReference type="KEGG" id="rhy:RD110_24825"/>
<feature type="active site" description="Schiff-base intermediate with substrate" evidence="4">
    <location>
        <position position="170"/>
    </location>
</feature>
<accession>A0A1P8K200</accession>
<sequence>MSETQRPAHALGGVYSALITPFHADGRLNLDQLAPLAEFELAQGLHGFYVGGSTGEAFLQTADERVAVLKAFARAVQGRARLIAHVGAIATDEAIHLAHAAADAGYDAISAIPPFYYDFSAAEVLAHYQALADATPLPLVVYNFPAKSARPLSTADLLTLLAHPKIIGVKHTSQNLYQLERLKTAAPDAVIYNGFDEMFAGGMAMGADGGIGTTFNVMGRIFVEMYEALRRGDLPRAQRLQTRANAVIDVLIDIGVFPGTKAMLKLLGQDCGPCRRPFATLSASQMAKVEHVVATHLR</sequence>
<feature type="binding site" evidence="5">
    <location>
        <position position="211"/>
    </location>
    <ligand>
        <name>pyruvate</name>
        <dbReference type="ChEBI" id="CHEBI:15361"/>
    </ligand>
</feature>
<dbReference type="GO" id="GO:0005829">
    <property type="term" value="C:cytosol"/>
    <property type="evidence" value="ECO:0007669"/>
    <property type="project" value="TreeGrafter"/>
</dbReference>
<dbReference type="InterPro" id="IPR002220">
    <property type="entry name" value="DapA-like"/>
</dbReference>
<dbReference type="PRINTS" id="PR00146">
    <property type="entry name" value="DHPICSNTHASE"/>
</dbReference>
<dbReference type="AlphaFoldDB" id="A0A1P8K200"/>
<dbReference type="GO" id="GO:0019262">
    <property type="term" value="P:N-acetylneuraminate catabolic process"/>
    <property type="evidence" value="ECO:0007669"/>
    <property type="project" value="TreeGrafter"/>
</dbReference>
<dbReference type="SUPFAM" id="SSF51569">
    <property type="entry name" value="Aldolase"/>
    <property type="match status" value="1"/>
</dbReference>
<name>A0A1P8K200_9BURK</name>
<dbReference type="RefSeq" id="WP_076203171.1">
    <property type="nucleotide sequence ID" value="NZ_CP019236.1"/>
</dbReference>